<keyword evidence="2" id="KW-1185">Reference proteome</keyword>
<comment type="caution">
    <text evidence="1">The sequence shown here is derived from an EMBL/GenBank/DDBJ whole genome shotgun (WGS) entry which is preliminary data.</text>
</comment>
<evidence type="ECO:0000313" key="2">
    <source>
        <dbReference type="Proteomes" id="UP001516400"/>
    </source>
</evidence>
<reference evidence="1 2" key="1">
    <citation type="journal article" date="2021" name="BMC Biol.">
        <title>Horizontally acquired antibacterial genes associated with adaptive radiation of ladybird beetles.</title>
        <authorList>
            <person name="Li H.S."/>
            <person name="Tang X.F."/>
            <person name="Huang Y.H."/>
            <person name="Xu Z.Y."/>
            <person name="Chen M.L."/>
            <person name="Du X.Y."/>
            <person name="Qiu B.Y."/>
            <person name="Chen P.T."/>
            <person name="Zhang W."/>
            <person name="Slipinski A."/>
            <person name="Escalona H.E."/>
            <person name="Waterhouse R.M."/>
            <person name="Zwick A."/>
            <person name="Pang H."/>
        </authorList>
    </citation>
    <scope>NUCLEOTIDE SEQUENCE [LARGE SCALE GENOMIC DNA]</scope>
    <source>
        <strain evidence="1">SYSU2018</strain>
    </source>
</reference>
<accession>A0ABD2P291</accession>
<protein>
    <submittedName>
        <fullName evidence="1">Uncharacterized protein</fullName>
    </submittedName>
</protein>
<gene>
    <name evidence="1" type="ORF">HHI36_019135</name>
</gene>
<organism evidence="1 2">
    <name type="scientific">Cryptolaemus montrouzieri</name>
    <dbReference type="NCBI Taxonomy" id="559131"/>
    <lineage>
        <taxon>Eukaryota</taxon>
        <taxon>Metazoa</taxon>
        <taxon>Ecdysozoa</taxon>
        <taxon>Arthropoda</taxon>
        <taxon>Hexapoda</taxon>
        <taxon>Insecta</taxon>
        <taxon>Pterygota</taxon>
        <taxon>Neoptera</taxon>
        <taxon>Endopterygota</taxon>
        <taxon>Coleoptera</taxon>
        <taxon>Polyphaga</taxon>
        <taxon>Cucujiformia</taxon>
        <taxon>Coccinelloidea</taxon>
        <taxon>Coccinellidae</taxon>
        <taxon>Scymninae</taxon>
        <taxon>Scymnini</taxon>
        <taxon>Cryptolaemus</taxon>
    </lineage>
</organism>
<proteinExistence type="predicted"/>
<name>A0ABD2P291_9CUCU</name>
<evidence type="ECO:0000313" key="1">
    <source>
        <dbReference type="EMBL" id="KAL3285006.1"/>
    </source>
</evidence>
<dbReference type="EMBL" id="JABFTP020000165">
    <property type="protein sequence ID" value="KAL3285006.1"/>
    <property type="molecule type" value="Genomic_DNA"/>
</dbReference>
<dbReference type="Proteomes" id="UP001516400">
    <property type="component" value="Unassembled WGS sequence"/>
</dbReference>
<sequence length="101" mass="12049">MHPSILNILSMFFTSDHEELVSMSPWQVLYCKESLCEIKNGLFFFTKMTKKDIGTNFKNILENTVLHQIGPRRNEKKNEWMTYEVLQLMERERESKGNPDY</sequence>
<dbReference type="AlphaFoldDB" id="A0ABD2P291"/>